<evidence type="ECO:0000256" key="5">
    <source>
        <dbReference type="SAM" id="MobiDB-lite"/>
    </source>
</evidence>
<evidence type="ECO:0000313" key="7">
    <source>
        <dbReference type="EMBL" id="ABQ68304.1"/>
    </source>
</evidence>
<dbReference type="PRINTS" id="PR00455">
    <property type="entry name" value="HTHTETR"/>
</dbReference>
<feature type="domain" description="HTH tetR-type" evidence="6">
    <location>
        <begin position="33"/>
        <end position="93"/>
    </location>
</feature>
<dbReference type="Pfam" id="PF00440">
    <property type="entry name" value="TetR_N"/>
    <property type="match status" value="2"/>
</dbReference>
<dbReference type="InterPro" id="IPR001647">
    <property type="entry name" value="HTH_TetR"/>
</dbReference>
<keyword evidence="1" id="KW-0805">Transcription regulation</keyword>
<evidence type="ECO:0000256" key="3">
    <source>
        <dbReference type="ARBA" id="ARBA00023163"/>
    </source>
</evidence>
<organism evidence="7 8">
    <name type="scientific">Rhizorhabdus wittichii (strain DSM 6014 / CCUG 31198 / JCM 15750 / NBRC 105917 / EY 4224 / RW1)</name>
    <name type="common">Sphingomonas wittichii</name>
    <dbReference type="NCBI Taxonomy" id="392499"/>
    <lineage>
        <taxon>Bacteria</taxon>
        <taxon>Pseudomonadati</taxon>
        <taxon>Pseudomonadota</taxon>
        <taxon>Alphaproteobacteria</taxon>
        <taxon>Sphingomonadales</taxon>
        <taxon>Sphingomonadaceae</taxon>
        <taxon>Rhizorhabdus</taxon>
    </lineage>
</organism>
<dbReference type="EMBL" id="CP000699">
    <property type="protein sequence ID" value="ABQ68304.1"/>
    <property type="molecule type" value="Genomic_DNA"/>
</dbReference>
<proteinExistence type="predicted"/>
<dbReference type="PANTHER" id="PTHR30055:SF234">
    <property type="entry name" value="HTH-TYPE TRANSCRIPTIONAL REGULATOR BETI"/>
    <property type="match status" value="1"/>
</dbReference>
<evidence type="ECO:0000259" key="6">
    <source>
        <dbReference type="PROSITE" id="PS50977"/>
    </source>
</evidence>
<dbReference type="PANTHER" id="PTHR30055">
    <property type="entry name" value="HTH-TYPE TRANSCRIPTIONAL REGULATOR RUTR"/>
    <property type="match status" value="1"/>
</dbReference>
<dbReference type="Pfam" id="PF17940">
    <property type="entry name" value="TetR_C_31"/>
    <property type="match status" value="2"/>
</dbReference>
<dbReference type="KEGG" id="swi:Swit_1944"/>
<sequence length="429" mass="46889">MHGGGRRRPGEAAIRPSSPSSAGLRVTRQKRSALRQQEIADAAIAVIGEQGLAAVTHKMVADRAGVSLAATTYYFETKNDIVAEASSQLLHHYAGSLGRFAERRQAGPAFDFRAFFVRILANVADGHRFDTLAWCEIMLDAARRDATRRLARSWFDRVHGLWLDIAALLGVADGERVARSGLDLCIGLFFTILPLALDEAEATALPFAGLRERPDAVDAPGLERIAPREGRKAAETRRRVLDAAIDIMAAEGPGGITYRAVADRAGLTRAAPTYHFPTIEGLIGEVQVELFERTKARYREGLAGLDRAALDEEQLVRRTAAIMRREASDFGLLGLADLAIRLEAARRPAFRPIVRAHIEDQNRAWLRILRQLDPEGAAPAGAMILQALCIGKLIRIVATGGRRTDLDRLREELAYDIGAILSGTHWTGC</sequence>
<dbReference type="SUPFAM" id="SSF46689">
    <property type="entry name" value="Homeodomain-like"/>
    <property type="match status" value="2"/>
</dbReference>
<feature type="domain" description="HTH tetR-type" evidence="6">
    <location>
        <begin position="234"/>
        <end position="294"/>
    </location>
</feature>
<dbReference type="GO" id="GO:0003700">
    <property type="term" value="F:DNA-binding transcription factor activity"/>
    <property type="evidence" value="ECO:0007669"/>
    <property type="project" value="TreeGrafter"/>
</dbReference>
<dbReference type="AlphaFoldDB" id="A0A9J9HBC6"/>
<dbReference type="Proteomes" id="UP000001989">
    <property type="component" value="Chromosome"/>
</dbReference>
<dbReference type="InterPro" id="IPR050109">
    <property type="entry name" value="HTH-type_TetR-like_transc_reg"/>
</dbReference>
<protein>
    <submittedName>
        <fullName evidence="7">Transcriptional regulator, TetR family</fullName>
    </submittedName>
</protein>
<reference evidence="7 8" key="1">
    <citation type="journal article" date="2010" name="J. Bacteriol.">
        <title>Genome sequence of the dioxin-mineralizing bacterium Sphingomonas wittichii RW1.</title>
        <authorList>
            <person name="Miller T.R."/>
            <person name="Delcher A.L."/>
            <person name="Salzberg S.L."/>
            <person name="Saunders E."/>
            <person name="Detter J.C."/>
            <person name="Halden R.U."/>
        </authorList>
    </citation>
    <scope>NUCLEOTIDE SEQUENCE [LARGE SCALE GENOMIC DNA]</scope>
    <source>
        <strain evidence="8">DSM 6014 / CCUG 31198 / JCM 15750 / NBRC 105917 / EY 4224 / RW1</strain>
    </source>
</reference>
<dbReference type="GO" id="GO:0000976">
    <property type="term" value="F:transcription cis-regulatory region binding"/>
    <property type="evidence" value="ECO:0007669"/>
    <property type="project" value="TreeGrafter"/>
</dbReference>
<evidence type="ECO:0000256" key="1">
    <source>
        <dbReference type="ARBA" id="ARBA00023015"/>
    </source>
</evidence>
<feature type="DNA-binding region" description="H-T-H motif" evidence="4">
    <location>
        <begin position="257"/>
        <end position="276"/>
    </location>
</feature>
<evidence type="ECO:0000256" key="4">
    <source>
        <dbReference type="PROSITE-ProRule" id="PRU00335"/>
    </source>
</evidence>
<evidence type="ECO:0000256" key="2">
    <source>
        <dbReference type="ARBA" id="ARBA00023125"/>
    </source>
</evidence>
<dbReference type="InterPro" id="IPR009057">
    <property type="entry name" value="Homeodomain-like_sf"/>
</dbReference>
<keyword evidence="8" id="KW-1185">Reference proteome</keyword>
<dbReference type="InterPro" id="IPR041583">
    <property type="entry name" value="TetR_C_31"/>
</dbReference>
<feature type="region of interest" description="Disordered" evidence="5">
    <location>
        <begin position="1"/>
        <end position="26"/>
    </location>
</feature>
<keyword evidence="2 4" id="KW-0238">DNA-binding</keyword>
<name>A0A9J9HBC6_RHIWR</name>
<evidence type="ECO:0000313" key="8">
    <source>
        <dbReference type="Proteomes" id="UP000001989"/>
    </source>
</evidence>
<dbReference type="Gene3D" id="1.10.357.10">
    <property type="entry name" value="Tetracycline Repressor, domain 2"/>
    <property type="match status" value="2"/>
</dbReference>
<gene>
    <name evidence="7" type="ordered locus">Swit_1944</name>
</gene>
<dbReference type="PROSITE" id="PS50977">
    <property type="entry name" value="HTH_TETR_2"/>
    <property type="match status" value="2"/>
</dbReference>
<keyword evidence="3" id="KW-0804">Transcription</keyword>
<feature type="DNA-binding region" description="H-T-H motif" evidence="4">
    <location>
        <begin position="56"/>
        <end position="75"/>
    </location>
</feature>
<accession>A0A9J9HBC6</accession>